<dbReference type="EMBL" id="CAJNOC010002831">
    <property type="protein sequence ID" value="CAF0953922.1"/>
    <property type="molecule type" value="Genomic_DNA"/>
</dbReference>
<evidence type="ECO:0000256" key="1">
    <source>
        <dbReference type="SAM" id="MobiDB-lite"/>
    </source>
</evidence>
<dbReference type="OrthoDB" id="6596666at2759"/>
<reference evidence="2" key="1">
    <citation type="submission" date="2021-02" db="EMBL/GenBank/DDBJ databases">
        <authorList>
            <person name="Nowell W R."/>
        </authorList>
    </citation>
    <scope>NUCLEOTIDE SEQUENCE</scope>
    <source>
        <strain evidence="2">Ploen Becks lab</strain>
    </source>
</reference>
<evidence type="ECO:0000313" key="2">
    <source>
        <dbReference type="EMBL" id="CAF0953922.1"/>
    </source>
</evidence>
<accession>A0A814D653</accession>
<proteinExistence type="predicted"/>
<dbReference type="AlphaFoldDB" id="A0A814D653"/>
<evidence type="ECO:0000313" key="3">
    <source>
        <dbReference type="Proteomes" id="UP000663879"/>
    </source>
</evidence>
<feature type="region of interest" description="Disordered" evidence="1">
    <location>
        <begin position="1"/>
        <end position="29"/>
    </location>
</feature>
<comment type="caution">
    <text evidence="2">The sequence shown here is derived from an EMBL/GenBank/DDBJ whole genome shotgun (WGS) entry which is preliminary data.</text>
</comment>
<keyword evidence="3" id="KW-1185">Reference proteome</keyword>
<sequence length="289" mass="34042">MIDSHLKTKKHIANSSPKESQRALDFSNGSNKETFKRDLIVGFGSANVPLHKLQNKFFKNIFDKYLKTEYNIPSVSSLRNSLPKIYEEEMFKIVNFFENSKIAIMCDETSDTLNRSVFQIIFIKLDLNVDNKPKLVDTVFLEDVNYETVSRAYTRYNIKDQFEFVASKCDKFKFALLKFENRDFTATNVYSVIFDLYFWLDGQLAIYQESENFEHYFGRKLFSDAQSKLKKYLFDGAQPATELFKNARVFDPLQVIYLSRNLDDYSFPEQIKSKLKDEWHLYLEISSEL</sequence>
<name>A0A814D653_9BILA</name>
<dbReference type="Proteomes" id="UP000663879">
    <property type="component" value="Unassembled WGS sequence"/>
</dbReference>
<organism evidence="2 3">
    <name type="scientific">Brachionus calyciflorus</name>
    <dbReference type="NCBI Taxonomy" id="104777"/>
    <lineage>
        <taxon>Eukaryota</taxon>
        <taxon>Metazoa</taxon>
        <taxon>Spiralia</taxon>
        <taxon>Gnathifera</taxon>
        <taxon>Rotifera</taxon>
        <taxon>Eurotatoria</taxon>
        <taxon>Monogononta</taxon>
        <taxon>Pseudotrocha</taxon>
        <taxon>Ploima</taxon>
        <taxon>Brachionidae</taxon>
        <taxon>Brachionus</taxon>
    </lineage>
</organism>
<protein>
    <submittedName>
        <fullName evidence="2">Uncharacterized protein</fullName>
    </submittedName>
</protein>
<gene>
    <name evidence="2" type="ORF">OXX778_LOCUS14092</name>
</gene>